<evidence type="ECO:0000256" key="6">
    <source>
        <dbReference type="ARBA" id="ARBA00022692"/>
    </source>
</evidence>
<keyword evidence="5" id="KW-0813">Transport</keyword>
<organism evidence="15">
    <name type="scientific">Capitonius sp. QL-2013</name>
    <dbReference type="NCBI Taxonomy" id="1421593"/>
    <lineage>
        <taxon>Eukaryota</taxon>
        <taxon>Metazoa</taxon>
        <taxon>Ecdysozoa</taxon>
        <taxon>Arthropoda</taxon>
        <taxon>Hexapoda</taxon>
        <taxon>Insecta</taxon>
        <taxon>Pterygota</taxon>
        <taxon>Neoptera</taxon>
        <taxon>Endopterygota</taxon>
        <taxon>Hymenoptera</taxon>
        <taxon>Apocrita</taxon>
        <taxon>Ichneumonoidea</taxon>
        <taxon>Braconidae</taxon>
        <taxon>Cenocoeliinae</taxon>
        <taxon>Capitonius</taxon>
    </lineage>
</organism>
<feature type="transmembrane region" description="Helical" evidence="14">
    <location>
        <begin position="287"/>
        <end position="309"/>
    </location>
</feature>
<feature type="transmembrane region" description="Helical" evidence="14">
    <location>
        <begin position="180"/>
        <end position="200"/>
    </location>
</feature>
<dbReference type="GO" id="GO:0009060">
    <property type="term" value="P:aerobic respiration"/>
    <property type="evidence" value="ECO:0007669"/>
    <property type="project" value="TreeGrafter"/>
</dbReference>
<dbReference type="InterPro" id="IPR001694">
    <property type="entry name" value="NADH_UbQ_OxRdtase_su1/FPO"/>
</dbReference>
<evidence type="ECO:0000256" key="9">
    <source>
        <dbReference type="ARBA" id="ARBA00023075"/>
    </source>
</evidence>
<dbReference type="GO" id="GO:0008137">
    <property type="term" value="F:NADH dehydrogenase (ubiquinone) activity"/>
    <property type="evidence" value="ECO:0007669"/>
    <property type="project" value="UniProtKB-EC"/>
</dbReference>
<dbReference type="GO" id="GO:0003954">
    <property type="term" value="F:NADH dehydrogenase activity"/>
    <property type="evidence" value="ECO:0007669"/>
    <property type="project" value="TreeGrafter"/>
</dbReference>
<dbReference type="EC" id="7.1.1.2" evidence="13"/>
<evidence type="ECO:0000256" key="11">
    <source>
        <dbReference type="ARBA" id="ARBA00023136"/>
    </source>
</evidence>
<keyword evidence="11 14" id="KW-0472">Membrane</keyword>
<dbReference type="PANTHER" id="PTHR11432:SF3">
    <property type="entry name" value="NADH-UBIQUINONE OXIDOREDUCTASE CHAIN 1"/>
    <property type="match status" value="1"/>
</dbReference>
<evidence type="ECO:0000256" key="13">
    <source>
        <dbReference type="RuleBase" id="RU000473"/>
    </source>
</evidence>
<sequence length="321" mass="38380">MMQIYIYMISTLIMLILVIIMNMISVAFLTLFERKIMGLFHYRKGPNKISFIGFFQPFSDAMKLLSKELFFPLKSNMYMYIISPMFMFFLTMSMWMIYPFMSNLLTFKLNLLYFISLMSMGVFSLMIMGWSSNSMFSMIGSIRSIAQSISYEVTFSLSLLIMMMIMNSLNLMKLIPYSKYIFLLFTFFPSMLILITSILAEINRTPFDLTEGESELVSGFNIEYGSSKFTLIFLAEYSSILFMMLIFNFIYINTNLMNFLFYFMIMIMFFMITWIRMTFPRIRYDKLMYFCWFFLLPFSLINFLLYMMFMKFPLDLMIILN</sequence>
<keyword evidence="6 12" id="KW-0812">Transmembrane</keyword>
<evidence type="ECO:0000256" key="14">
    <source>
        <dbReference type="SAM" id="Phobius"/>
    </source>
</evidence>
<evidence type="ECO:0000256" key="7">
    <source>
        <dbReference type="ARBA" id="ARBA00022792"/>
    </source>
</evidence>
<evidence type="ECO:0000256" key="1">
    <source>
        <dbReference type="ARBA" id="ARBA00003257"/>
    </source>
</evidence>
<feature type="transmembrane region" description="Helical" evidence="14">
    <location>
        <begin position="77"/>
        <end position="98"/>
    </location>
</feature>
<evidence type="ECO:0000256" key="5">
    <source>
        <dbReference type="ARBA" id="ARBA00022448"/>
    </source>
</evidence>
<evidence type="ECO:0000256" key="8">
    <source>
        <dbReference type="ARBA" id="ARBA00022989"/>
    </source>
</evidence>
<dbReference type="PROSITE" id="PS00668">
    <property type="entry name" value="COMPLEX1_ND1_2"/>
    <property type="match status" value="1"/>
</dbReference>
<evidence type="ECO:0000256" key="12">
    <source>
        <dbReference type="RuleBase" id="RU000471"/>
    </source>
</evidence>
<dbReference type="Pfam" id="PF00146">
    <property type="entry name" value="NADHdh"/>
    <property type="match status" value="1"/>
</dbReference>
<keyword evidence="12" id="KW-0520">NAD</keyword>
<keyword evidence="10 13" id="KW-0496">Mitochondrion</keyword>
<dbReference type="PROSITE" id="PS00667">
    <property type="entry name" value="COMPLEX1_ND1_1"/>
    <property type="match status" value="1"/>
</dbReference>
<dbReference type="HAMAP" id="MF_01350">
    <property type="entry name" value="NDH1_NuoH"/>
    <property type="match status" value="1"/>
</dbReference>
<feature type="transmembrane region" description="Helical" evidence="14">
    <location>
        <begin position="6"/>
        <end position="32"/>
    </location>
</feature>
<feature type="transmembrane region" description="Helical" evidence="14">
    <location>
        <begin position="110"/>
        <end position="128"/>
    </location>
</feature>
<evidence type="ECO:0000256" key="4">
    <source>
        <dbReference type="ARBA" id="ARBA00021009"/>
    </source>
</evidence>
<dbReference type="PANTHER" id="PTHR11432">
    <property type="entry name" value="NADH DEHYDROGENASE SUBUNIT 1"/>
    <property type="match status" value="1"/>
</dbReference>
<evidence type="ECO:0000256" key="10">
    <source>
        <dbReference type="ARBA" id="ARBA00023128"/>
    </source>
</evidence>
<feature type="transmembrane region" description="Helical" evidence="14">
    <location>
        <begin position="149"/>
        <end position="168"/>
    </location>
</feature>
<feature type="transmembrane region" description="Helical" evidence="14">
    <location>
        <begin position="229"/>
        <end position="250"/>
    </location>
</feature>
<name>A0A0A6ZLQ5_9HYME</name>
<dbReference type="InterPro" id="IPR018086">
    <property type="entry name" value="NADH_UbQ_OxRdtase_su1_CS"/>
</dbReference>
<gene>
    <name evidence="15" type="primary">ND1</name>
</gene>
<evidence type="ECO:0000256" key="2">
    <source>
        <dbReference type="ARBA" id="ARBA00004448"/>
    </source>
</evidence>
<comment type="catalytic activity">
    <reaction evidence="13">
        <text>a ubiquinone + NADH + 5 H(+)(in) = a ubiquinol + NAD(+) + 4 H(+)(out)</text>
        <dbReference type="Rhea" id="RHEA:29091"/>
        <dbReference type="Rhea" id="RHEA-COMP:9565"/>
        <dbReference type="Rhea" id="RHEA-COMP:9566"/>
        <dbReference type="ChEBI" id="CHEBI:15378"/>
        <dbReference type="ChEBI" id="CHEBI:16389"/>
        <dbReference type="ChEBI" id="CHEBI:17976"/>
        <dbReference type="ChEBI" id="CHEBI:57540"/>
        <dbReference type="ChEBI" id="CHEBI:57945"/>
        <dbReference type="EC" id="7.1.1.2"/>
    </reaction>
</comment>
<keyword evidence="9 13" id="KW-0830">Ubiquinone</keyword>
<proteinExistence type="inferred from homology"/>
<comment type="subcellular location">
    <subcellularLocation>
        <location evidence="2 12">Mitochondrion inner membrane</location>
        <topology evidence="2 12">Multi-pass membrane protein</topology>
    </subcellularLocation>
</comment>
<reference evidence="15" key="1">
    <citation type="submission" date="2013-07" db="EMBL/GenBank/DDBJ databases">
        <title>The comparative mitochondrial genomes from Braconidae subfamilies and the phylogeny of the Hymenoptera.</title>
        <authorList>
            <person name="Li Q."/>
            <person name="Wei S.J."/>
            <person name="Chen X.X."/>
        </authorList>
    </citation>
    <scope>NUCLEOTIDE SEQUENCE</scope>
</reference>
<keyword evidence="7" id="KW-0999">Mitochondrion inner membrane</keyword>
<geneLocation type="mitochondrion" evidence="15"/>
<evidence type="ECO:0000313" key="15">
    <source>
        <dbReference type="EMBL" id="AHA52487.1"/>
    </source>
</evidence>
<evidence type="ECO:0000256" key="3">
    <source>
        <dbReference type="ARBA" id="ARBA00010535"/>
    </source>
</evidence>
<accession>A0A0A6ZLQ5</accession>
<protein>
    <recommendedName>
        <fullName evidence="4 13">NADH-ubiquinone oxidoreductase chain 1</fullName>
        <ecNumber evidence="13">7.1.1.2</ecNumber>
    </recommendedName>
</protein>
<feature type="transmembrane region" description="Helical" evidence="14">
    <location>
        <begin position="256"/>
        <end position="275"/>
    </location>
</feature>
<dbReference type="GO" id="GO:0005743">
    <property type="term" value="C:mitochondrial inner membrane"/>
    <property type="evidence" value="ECO:0007669"/>
    <property type="project" value="UniProtKB-SubCell"/>
</dbReference>
<comment type="similarity">
    <text evidence="3 12">Belongs to the complex I subunit 1 family.</text>
</comment>
<dbReference type="EMBL" id="KF385869">
    <property type="protein sequence ID" value="AHA52487.1"/>
    <property type="molecule type" value="Genomic_DNA"/>
</dbReference>
<dbReference type="AlphaFoldDB" id="A0A0A6ZLQ5"/>
<keyword evidence="8 14" id="KW-1133">Transmembrane helix</keyword>
<comment type="function">
    <text evidence="1">Core subunit of the mitochondrial membrane respiratory chain NADH dehydrogenase (Complex I) that is believed to belong to the minimal assembly required for catalysis. Complex I functions in the transfer of electrons from NADH to the respiratory chain. The immediate electron acceptor for the enzyme is believed to be ubiquinone.</text>
</comment>